<evidence type="ECO:0008006" key="3">
    <source>
        <dbReference type="Google" id="ProtNLM"/>
    </source>
</evidence>
<keyword evidence="2" id="KW-1185">Reference proteome</keyword>
<dbReference type="NCBIfam" id="NF038080">
    <property type="entry name" value="PG_bind_siph"/>
    <property type="match status" value="1"/>
</dbReference>
<dbReference type="AlphaFoldDB" id="A0A373A332"/>
<evidence type="ECO:0000313" key="2">
    <source>
        <dbReference type="Proteomes" id="UP000263377"/>
    </source>
</evidence>
<proteinExistence type="predicted"/>
<protein>
    <recommendedName>
        <fullName evidence="3">CHAP domain-containing protein</fullName>
    </recommendedName>
</protein>
<dbReference type="Proteomes" id="UP000263377">
    <property type="component" value="Unassembled WGS sequence"/>
</dbReference>
<reference evidence="1 2" key="1">
    <citation type="submission" date="2018-08" db="EMBL/GenBank/DDBJ databases">
        <title>Diversity &amp; Physiological Properties of Lignin-Decomposing Actinobacteria from Soil.</title>
        <authorList>
            <person name="Roh S.G."/>
            <person name="Kim S.B."/>
        </authorList>
    </citation>
    <scope>NUCLEOTIDE SEQUENCE [LARGE SCALE GENOMIC DNA]</scope>
    <source>
        <strain evidence="1 2">MMS17-GH009</strain>
    </source>
</reference>
<dbReference type="EMBL" id="QVIG01000001">
    <property type="protein sequence ID" value="RGD62451.1"/>
    <property type="molecule type" value="Genomic_DNA"/>
</dbReference>
<sequence length="395" mass="42004">MGRPAESWCADFISAVARETGNADIIPNTASCSVAQEWYRSRGRLSEFPAVGAQVFYGDSTSTYGPGGSHTEIVFAYDRDHIYTVGGNTNDWGGSEGVGVFKRTVSRHANWTHSYGYPKYPEGIVGADKNLADVYFGQEAGEADIPAGGTPTLPPASTVTIQGFQYGPGAQGDHITYMGQCLVAAGCSRYSEGPGPTWGSADTESMRAYQLSIGDTDSADGIPGPAQLAKLETEHGQGLWPISKQPAEPAPPSQHDPVAPQVTGIPSNIWARNDNRTQVTNEQLATIDVDGSRNGVILDGEVHQYAAVTMSIEATMSPGSALACRYFKANKATGARTYTMPAARFVADEQGLVDAQFTYTNLLWPGEILLAEVQGKDSKGLDYTVSARTTAGIAW</sequence>
<gene>
    <name evidence="1" type="ORF">DR950_36055</name>
</gene>
<organism evidence="1 2">
    <name type="scientific">Kitasatospora xanthocidica</name>
    <dbReference type="NCBI Taxonomy" id="83382"/>
    <lineage>
        <taxon>Bacteria</taxon>
        <taxon>Bacillati</taxon>
        <taxon>Actinomycetota</taxon>
        <taxon>Actinomycetes</taxon>
        <taxon>Kitasatosporales</taxon>
        <taxon>Streptomycetaceae</taxon>
        <taxon>Kitasatospora</taxon>
    </lineage>
</organism>
<name>A0A373A332_9ACTN</name>
<accession>A0A373A332</accession>
<dbReference type="InterPro" id="IPR047763">
    <property type="entry name" value="PG_bind_dom_phiBT1-type"/>
</dbReference>
<evidence type="ECO:0000313" key="1">
    <source>
        <dbReference type="EMBL" id="RGD62451.1"/>
    </source>
</evidence>
<comment type="caution">
    <text evidence="1">The sequence shown here is derived from an EMBL/GenBank/DDBJ whole genome shotgun (WGS) entry which is preliminary data.</text>
</comment>